<dbReference type="AlphaFoldDB" id="A0A7S4RZ93"/>
<keyword evidence="1" id="KW-0880">Kelch repeat</keyword>
<feature type="chain" id="PRO_5030522615" evidence="3">
    <location>
        <begin position="25"/>
        <end position="522"/>
    </location>
</feature>
<evidence type="ECO:0000256" key="2">
    <source>
        <dbReference type="ARBA" id="ARBA00022737"/>
    </source>
</evidence>
<dbReference type="InterPro" id="IPR015915">
    <property type="entry name" value="Kelch-typ_b-propeller"/>
</dbReference>
<evidence type="ECO:0000256" key="3">
    <source>
        <dbReference type="SAM" id="SignalP"/>
    </source>
</evidence>
<keyword evidence="2" id="KW-0677">Repeat</keyword>
<protein>
    <submittedName>
        <fullName evidence="4">Uncharacterized protein</fullName>
    </submittedName>
</protein>
<keyword evidence="3" id="KW-0732">Signal</keyword>
<proteinExistence type="predicted"/>
<evidence type="ECO:0000256" key="1">
    <source>
        <dbReference type="ARBA" id="ARBA00022441"/>
    </source>
</evidence>
<sequence length="522" mass="55761">MARSLGMSLPSALLLAALLALLWAVPIASPVALTRLQVRPCRSARPSRCQRWRHPRMRVVAASSRGDGQAGGASAPDVDLGALQRRIASLRALEAAEWRELWIEGAAPAARLFHSLSSLGRGSRRLCLFGGVSAASGNMLDDTWLLEMPSTPDQAARWRRVDTRGLRPPGRAHHDAVVVMERWLIVHGGLLENGCRFDDTWRLDLDSEEPAWERLGLEASPRPVPRYHHSLVATGAGKLLLFGGHNFARHALNDAWVLDAGSASAEPADMEWRQLGGSFRPRPRAYHAAVVVGDWMLVLGGELQDRVGDAGIWALDLREEVWHRLQSEREGPEPDASEAPGLLGARGRMRHAACCLDEAGGAVAVCGGHGRTMEEPGPIDCSVFWLEECGSDGASCRMRFEQRHGDSTASLPSSGALRPRRDAALLAGLPSGHLVLFGGNDGRATDAFGDGYHQQGCEETLVADAAGLAASGSGDWHLISRGAPEVTSLGCAVAVSPGTAEVVVVDARPGGGTVRIHALSLR</sequence>
<feature type="signal peptide" evidence="3">
    <location>
        <begin position="1"/>
        <end position="24"/>
    </location>
</feature>
<evidence type="ECO:0000313" key="4">
    <source>
        <dbReference type="EMBL" id="CAE4628707.1"/>
    </source>
</evidence>
<reference evidence="4" key="1">
    <citation type="submission" date="2021-01" db="EMBL/GenBank/DDBJ databases">
        <authorList>
            <person name="Corre E."/>
            <person name="Pelletier E."/>
            <person name="Niang G."/>
            <person name="Scheremetjew M."/>
            <person name="Finn R."/>
            <person name="Kale V."/>
            <person name="Holt S."/>
            <person name="Cochrane G."/>
            <person name="Meng A."/>
            <person name="Brown T."/>
            <person name="Cohen L."/>
        </authorList>
    </citation>
    <scope>NUCLEOTIDE SEQUENCE</scope>
    <source>
        <strain evidence="4">CCMP3105</strain>
    </source>
</reference>
<organism evidence="4">
    <name type="scientific">Alexandrium monilatum</name>
    <dbReference type="NCBI Taxonomy" id="311494"/>
    <lineage>
        <taxon>Eukaryota</taxon>
        <taxon>Sar</taxon>
        <taxon>Alveolata</taxon>
        <taxon>Dinophyceae</taxon>
        <taxon>Gonyaulacales</taxon>
        <taxon>Pyrocystaceae</taxon>
        <taxon>Alexandrium</taxon>
    </lineage>
</organism>
<dbReference type="PANTHER" id="PTHR46093:SF18">
    <property type="entry name" value="FIBRONECTIN TYPE-III DOMAIN-CONTAINING PROTEIN"/>
    <property type="match status" value="1"/>
</dbReference>
<accession>A0A7S4RZ93</accession>
<gene>
    <name evidence="4" type="ORF">AMON00008_LOCUS42241</name>
</gene>
<dbReference type="EMBL" id="HBNR01060030">
    <property type="protein sequence ID" value="CAE4628707.1"/>
    <property type="molecule type" value="Transcribed_RNA"/>
</dbReference>
<dbReference type="Pfam" id="PF24681">
    <property type="entry name" value="Kelch_KLHDC2_KLHL20_DRC7"/>
    <property type="match status" value="2"/>
</dbReference>
<dbReference type="Gene3D" id="2.120.10.80">
    <property type="entry name" value="Kelch-type beta propeller"/>
    <property type="match status" value="1"/>
</dbReference>
<name>A0A7S4RZ93_9DINO</name>
<dbReference type="PANTHER" id="PTHR46093">
    <property type="entry name" value="ACYL-COA-BINDING DOMAIN-CONTAINING PROTEIN 5"/>
    <property type="match status" value="1"/>
</dbReference>
<dbReference type="SUPFAM" id="SSF117281">
    <property type="entry name" value="Kelch motif"/>
    <property type="match status" value="1"/>
</dbReference>